<comment type="subcellular location">
    <subcellularLocation>
        <location evidence="1">Apical cell membrane</location>
    </subcellularLocation>
</comment>
<dbReference type="GO" id="GO:0016324">
    <property type="term" value="C:apical plasma membrane"/>
    <property type="evidence" value="ECO:0007669"/>
    <property type="project" value="UniProtKB-SubCell"/>
</dbReference>
<accession>A0A2K5F6K5</accession>
<evidence type="ECO:0000256" key="1">
    <source>
        <dbReference type="ARBA" id="ARBA00004221"/>
    </source>
</evidence>
<keyword evidence="11" id="KW-1185">Reference proteome</keyword>
<organism evidence="10 11">
    <name type="scientific">Aotus nancymaae</name>
    <name type="common">Ma's night monkey</name>
    <dbReference type="NCBI Taxonomy" id="37293"/>
    <lineage>
        <taxon>Eukaryota</taxon>
        <taxon>Metazoa</taxon>
        <taxon>Chordata</taxon>
        <taxon>Craniata</taxon>
        <taxon>Vertebrata</taxon>
        <taxon>Euteleostomi</taxon>
        <taxon>Mammalia</taxon>
        <taxon>Eutheria</taxon>
        <taxon>Euarchontoglires</taxon>
        <taxon>Primates</taxon>
        <taxon>Haplorrhini</taxon>
        <taxon>Platyrrhini</taxon>
        <taxon>Aotidae</taxon>
        <taxon>Aotus</taxon>
    </lineage>
</organism>
<dbReference type="GO" id="GO:0030154">
    <property type="term" value="P:cell differentiation"/>
    <property type="evidence" value="ECO:0007669"/>
    <property type="project" value="UniProtKB-KW"/>
</dbReference>
<dbReference type="OMA" id="TVWVPVN"/>
<dbReference type="GeneID" id="105729720"/>
<evidence type="ECO:0000256" key="5">
    <source>
        <dbReference type="ARBA" id="ARBA00022782"/>
    </source>
</evidence>
<keyword evidence="4 9" id="KW-0732">Signal</keyword>
<comment type="function">
    <text evidence="8">Modulates leading keratinocyte migration and cellular adhesion to matrix proteins during a wound-healing response and promotes wound repair. May play a role during trichilemmal differentiation of the hair follicle.</text>
</comment>
<dbReference type="PANTHER" id="PTHR22527">
    <property type="entry name" value="PLACENTA-EXPRESSED TRANSCRIPT 1 PROTEIN"/>
    <property type="match status" value="1"/>
</dbReference>
<evidence type="ECO:0000256" key="7">
    <source>
        <dbReference type="ARBA" id="ARBA00023180"/>
    </source>
</evidence>
<evidence type="ECO:0000313" key="11">
    <source>
        <dbReference type="Proteomes" id="UP000233020"/>
    </source>
</evidence>
<dbReference type="CTD" id="349633"/>
<dbReference type="AlphaFoldDB" id="A0A2K5F6K5"/>
<evidence type="ECO:0000256" key="6">
    <source>
        <dbReference type="ARBA" id="ARBA00023136"/>
    </source>
</evidence>
<dbReference type="GO" id="GO:0001953">
    <property type="term" value="P:negative regulation of cell-matrix adhesion"/>
    <property type="evidence" value="ECO:0007669"/>
    <property type="project" value="TreeGrafter"/>
</dbReference>
<dbReference type="Proteomes" id="UP000233020">
    <property type="component" value="Unplaced"/>
</dbReference>
<keyword evidence="6" id="KW-0472">Membrane</keyword>
<dbReference type="PANTHER" id="PTHR22527:SF2">
    <property type="entry name" value="PLACENTA-EXPRESSED TRANSCRIPT 1 PROTEIN"/>
    <property type="match status" value="1"/>
</dbReference>
<evidence type="ECO:0000313" key="10">
    <source>
        <dbReference type="Ensembl" id="ENSANAP00000041123.1"/>
    </source>
</evidence>
<keyword evidence="7" id="KW-0325">Glycoprotein</keyword>
<proteinExistence type="predicted"/>
<dbReference type="Ensembl" id="ENSANAT00000059236.1">
    <property type="protein sequence ID" value="ENSANAP00000041123.1"/>
    <property type="gene ID" value="ENSANAG00000037883.1"/>
</dbReference>
<dbReference type="GO" id="GO:0030335">
    <property type="term" value="P:positive regulation of cell migration"/>
    <property type="evidence" value="ECO:0007669"/>
    <property type="project" value="TreeGrafter"/>
</dbReference>
<feature type="signal peptide" evidence="9">
    <location>
        <begin position="1"/>
        <end position="25"/>
    </location>
</feature>
<dbReference type="OrthoDB" id="9446289at2759"/>
<name>A0A2K5F6K5_AOTNA</name>
<evidence type="ECO:0000256" key="4">
    <source>
        <dbReference type="ARBA" id="ARBA00022729"/>
    </source>
</evidence>
<protein>
    <recommendedName>
        <fullName evidence="2">Placenta-expressed transcript 1 protein</fullName>
    </recommendedName>
</protein>
<reference evidence="10" key="1">
    <citation type="submission" date="2025-08" db="UniProtKB">
        <authorList>
            <consortium name="Ensembl"/>
        </authorList>
    </citation>
    <scope>IDENTIFICATION</scope>
</reference>
<keyword evidence="5" id="KW-0221">Differentiation</keyword>
<feature type="chain" id="PRO_5014398937" description="Placenta-expressed transcript 1 protein" evidence="9">
    <location>
        <begin position="26"/>
        <end position="209"/>
    </location>
</feature>
<sequence length="209" mass="23494">MAVLHAILLWPLGLFLCLSLQLSSAIFIRFSNNCFTFNEYYTVTLGIKASSYIYESNTVYSVFVPVDDRVYAVVMKALNKKGDSVGLWRRADENCRSNSTYYMKDQYVTVLEAQWQSPESENITEVEIQAFTVTAETRALPKLSTLKLTGKVSIVPLPAKILQSSVFKPFSVIIPENIGIHSRANRVFSSPITDVTDILLAFLTSKLLF</sequence>
<reference evidence="10" key="2">
    <citation type="submission" date="2025-09" db="UniProtKB">
        <authorList>
            <consortium name="Ensembl"/>
        </authorList>
    </citation>
    <scope>IDENTIFICATION</scope>
</reference>
<dbReference type="InterPro" id="IPR026184">
    <property type="entry name" value="PLET1"/>
</dbReference>
<evidence type="ECO:0000256" key="8">
    <source>
        <dbReference type="ARBA" id="ARBA00024756"/>
    </source>
</evidence>
<dbReference type="KEGG" id="anan:105729720"/>
<evidence type="ECO:0000256" key="9">
    <source>
        <dbReference type="SAM" id="SignalP"/>
    </source>
</evidence>
<dbReference type="STRING" id="37293.ENSANAP00000041123"/>
<evidence type="ECO:0000256" key="3">
    <source>
        <dbReference type="ARBA" id="ARBA00022475"/>
    </source>
</evidence>
<evidence type="ECO:0000256" key="2">
    <source>
        <dbReference type="ARBA" id="ARBA00014036"/>
    </source>
</evidence>
<dbReference type="GO" id="GO:0035313">
    <property type="term" value="P:wound healing, spreading of epidermal cells"/>
    <property type="evidence" value="ECO:0007669"/>
    <property type="project" value="TreeGrafter"/>
</dbReference>
<gene>
    <name evidence="10" type="primary">PLET1</name>
</gene>
<keyword evidence="3" id="KW-1003">Cell membrane</keyword>
<dbReference type="GO" id="GO:0009897">
    <property type="term" value="C:external side of plasma membrane"/>
    <property type="evidence" value="ECO:0007669"/>
    <property type="project" value="TreeGrafter"/>
</dbReference>
<dbReference type="GeneTree" id="ENSGT00390000014690"/>